<dbReference type="EMBL" id="AP024169">
    <property type="protein sequence ID" value="BCN32491.1"/>
    <property type="molecule type" value="Genomic_DNA"/>
</dbReference>
<feature type="domain" description="SPFH" evidence="1">
    <location>
        <begin position="26"/>
        <end position="144"/>
    </location>
</feature>
<evidence type="ECO:0000259" key="1">
    <source>
        <dbReference type="Pfam" id="PF13421"/>
    </source>
</evidence>
<dbReference type="RefSeq" id="WP_330611777.1">
    <property type="nucleotide sequence ID" value="NZ_AP024169.1"/>
</dbReference>
<organism evidence="2 3">
    <name type="scientific">Anaeromicropila herbilytica</name>
    <dbReference type="NCBI Taxonomy" id="2785025"/>
    <lineage>
        <taxon>Bacteria</taxon>
        <taxon>Bacillati</taxon>
        <taxon>Bacillota</taxon>
        <taxon>Clostridia</taxon>
        <taxon>Lachnospirales</taxon>
        <taxon>Lachnospiraceae</taxon>
        <taxon>Anaeromicropila</taxon>
    </lineage>
</organism>
<sequence length="173" mass="19565">MALLDRIKFDGLKSRDWLIYKYPSEGLRTSSVLIVNEGQVAIFVKGGVVCDIFESGTYVLSTENIPILSSLVNLPFGGNTPFSAEIYFINITTKLDITWGTTDPIQLIDPKYCIKLRARAFGQMGLKIKDYELFFKELIGGMAQDNLVKFDTKTILSRFSGNQGEINYCRYNY</sequence>
<dbReference type="KEGG" id="ahb:bsdtb5_37860"/>
<dbReference type="AlphaFoldDB" id="A0A7R7EPN4"/>
<proteinExistence type="predicted"/>
<name>A0A7R7EPN4_9FIRM</name>
<reference evidence="2 3" key="1">
    <citation type="submission" date="2020-11" db="EMBL/GenBank/DDBJ databases">
        <title>Draft genome sequencing of a Lachnospiraceae strain isolated from anoxic soil subjected to BSD treatment.</title>
        <authorList>
            <person name="Uek A."/>
            <person name="Tonouchi A."/>
        </authorList>
    </citation>
    <scope>NUCLEOTIDE SEQUENCE [LARGE SCALE GENOMIC DNA]</scope>
    <source>
        <strain evidence="2 3">TB5</strain>
    </source>
</reference>
<evidence type="ECO:0000313" key="3">
    <source>
        <dbReference type="Proteomes" id="UP000595897"/>
    </source>
</evidence>
<dbReference type="InterPro" id="IPR033880">
    <property type="entry name" value="SPFH_YdjI"/>
</dbReference>
<dbReference type="CDD" id="cd03408">
    <property type="entry name" value="SPFH_like_u1"/>
    <property type="match status" value="1"/>
</dbReference>
<protein>
    <recommendedName>
        <fullName evidence="1">SPFH domain-containing protein</fullName>
    </recommendedName>
</protein>
<keyword evidence="3" id="KW-1185">Reference proteome</keyword>
<dbReference type="PANTHER" id="PTHR37826:SF2">
    <property type="entry name" value="ZINC-RIBBON DOMAIN-CONTAINING PROTEIN"/>
    <property type="match status" value="1"/>
</dbReference>
<evidence type="ECO:0000313" key="2">
    <source>
        <dbReference type="EMBL" id="BCN32491.1"/>
    </source>
</evidence>
<dbReference type="Proteomes" id="UP000595897">
    <property type="component" value="Chromosome"/>
</dbReference>
<accession>A0A7R7EPN4</accession>
<dbReference type="Pfam" id="PF13421">
    <property type="entry name" value="Band_7_1"/>
    <property type="match status" value="1"/>
</dbReference>
<gene>
    <name evidence="2" type="ORF">bsdtb5_37860</name>
</gene>
<dbReference type="PANTHER" id="PTHR37826">
    <property type="entry name" value="FLOTILLIN BAND_7_5 DOMAIN PROTEIN"/>
    <property type="match status" value="1"/>
</dbReference>